<sequence>MEKLTILLPESTVDMLHLLARDSGQTLGKIIQDMALDRYMQDRVVRAHMTIEGHAEPASPQAPGQASR</sequence>
<dbReference type="Proteomes" id="UP000199630">
    <property type="component" value="Unassembled WGS sequence"/>
</dbReference>
<gene>
    <name evidence="1" type="ORF">SAMN04487991_3804</name>
</gene>
<keyword evidence="2" id="KW-1185">Reference proteome</keyword>
<accession>A0A1I3WQZ4</accession>
<dbReference type="EMBL" id="FORH01000009">
    <property type="protein sequence ID" value="SFK09872.1"/>
    <property type="molecule type" value="Genomic_DNA"/>
</dbReference>
<dbReference type="STRING" id="588602.SAMN04487991_3804"/>
<dbReference type="RefSeq" id="WP_090062471.1">
    <property type="nucleotide sequence ID" value="NZ_FORH01000009.1"/>
</dbReference>
<reference evidence="2" key="1">
    <citation type="submission" date="2016-10" db="EMBL/GenBank/DDBJ databases">
        <authorList>
            <person name="Varghese N."/>
            <person name="Submissions S."/>
        </authorList>
    </citation>
    <scope>NUCLEOTIDE SEQUENCE [LARGE SCALE GENOMIC DNA]</scope>
    <source>
        <strain evidence="2">DSM 26471</strain>
    </source>
</reference>
<protein>
    <submittedName>
        <fullName evidence="1">Uncharacterized protein</fullName>
    </submittedName>
</protein>
<name>A0A1I3WQZ4_9RHOB</name>
<dbReference type="AlphaFoldDB" id="A0A1I3WQZ4"/>
<evidence type="ECO:0000313" key="1">
    <source>
        <dbReference type="EMBL" id="SFK09872.1"/>
    </source>
</evidence>
<proteinExistence type="predicted"/>
<organism evidence="1 2">
    <name type="scientific">Celeribacter neptunius</name>
    <dbReference type="NCBI Taxonomy" id="588602"/>
    <lineage>
        <taxon>Bacteria</taxon>
        <taxon>Pseudomonadati</taxon>
        <taxon>Pseudomonadota</taxon>
        <taxon>Alphaproteobacteria</taxon>
        <taxon>Rhodobacterales</taxon>
        <taxon>Roseobacteraceae</taxon>
        <taxon>Celeribacter</taxon>
    </lineage>
</organism>
<dbReference type="OrthoDB" id="7873665at2"/>
<evidence type="ECO:0000313" key="2">
    <source>
        <dbReference type="Proteomes" id="UP000199630"/>
    </source>
</evidence>